<dbReference type="Gene3D" id="6.10.140.1240">
    <property type="match status" value="1"/>
</dbReference>
<dbReference type="RefSeq" id="XP_040939347.1">
    <property type="nucleotide sequence ID" value="XM_041083413.1"/>
</dbReference>
<evidence type="ECO:0000313" key="2">
    <source>
        <dbReference type="RefSeq" id="XP_040939347.1"/>
    </source>
</evidence>
<name>A0ABM2ZAX5_GOSHI</name>
<gene>
    <name evidence="2" type="primary">LOC107943051</name>
</gene>
<organism evidence="1 2">
    <name type="scientific">Gossypium hirsutum</name>
    <name type="common">Upland cotton</name>
    <name type="synonym">Gossypium mexicanum</name>
    <dbReference type="NCBI Taxonomy" id="3635"/>
    <lineage>
        <taxon>Eukaryota</taxon>
        <taxon>Viridiplantae</taxon>
        <taxon>Streptophyta</taxon>
        <taxon>Embryophyta</taxon>
        <taxon>Tracheophyta</taxon>
        <taxon>Spermatophyta</taxon>
        <taxon>Magnoliopsida</taxon>
        <taxon>eudicotyledons</taxon>
        <taxon>Gunneridae</taxon>
        <taxon>Pentapetalae</taxon>
        <taxon>rosids</taxon>
        <taxon>malvids</taxon>
        <taxon>Malvales</taxon>
        <taxon>Malvaceae</taxon>
        <taxon>Malvoideae</taxon>
        <taxon>Gossypium</taxon>
    </lineage>
</organism>
<proteinExistence type="predicted"/>
<dbReference type="GeneID" id="107943051"/>
<protein>
    <submittedName>
        <fullName evidence="2">Regulator of nonsense transcripts 1 homolog</fullName>
    </submittedName>
</protein>
<keyword evidence="1" id="KW-1185">Reference proteome</keyword>
<reference evidence="2" key="2">
    <citation type="submission" date="2025-08" db="UniProtKB">
        <authorList>
            <consortium name="RefSeq"/>
        </authorList>
    </citation>
    <scope>IDENTIFICATION</scope>
</reference>
<reference evidence="1" key="1">
    <citation type="journal article" date="2020" name="Nat. Genet.">
        <title>Genomic diversifications of five Gossypium allopolyploid species and their impact on cotton improvement.</title>
        <authorList>
            <person name="Chen Z.J."/>
            <person name="Sreedasyam A."/>
            <person name="Ando A."/>
            <person name="Song Q."/>
            <person name="De Santiago L.M."/>
            <person name="Hulse-Kemp A.M."/>
            <person name="Ding M."/>
            <person name="Ye W."/>
            <person name="Kirkbride R.C."/>
            <person name="Jenkins J."/>
            <person name="Plott C."/>
            <person name="Lovell J."/>
            <person name="Lin Y.M."/>
            <person name="Vaughn R."/>
            <person name="Liu B."/>
            <person name="Simpson S."/>
            <person name="Scheffler B.E."/>
            <person name="Wen L."/>
            <person name="Saski C.A."/>
            <person name="Grover C.E."/>
            <person name="Hu G."/>
            <person name="Conover J.L."/>
            <person name="Carlson J.W."/>
            <person name="Shu S."/>
            <person name="Boston L.B."/>
            <person name="Williams M."/>
            <person name="Peterson D.G."/>
            <person name="McGee K."/>
            <person name="Jones D.C."/>
            <person name="Wendel J.F."/>
            <person name="Stelly D.M."/>
            <person name="Grimwood J."/>
            <person name="Schmutz J."/>
        </authorList>
    </citation>
    <scope>NUCLEOTIDE SEQUENCE [LARGE SCALE GENOMIC DNA]</scope>
    <source>
        <strain evidence="1">cv. TM-1</strain>
    </source>
</reference>
<evidence type="ECO:0000313" key="1">
    <source>
        <dbReference type="Proteomes" id="UP000818029"/>
    </source>
</evidence>
<sequence>MDLLHNAMVVKLCAKSEEAISSPIEHLTLYYQVRHFDTLEKSELHKLQQSKDEQEGSFGKVRRRYNLAKRDVIERW</sequence>
<dbReference type="Proteomes" id="UP000818029">
    <property type="component" value="Chromosome A12"/>
</dbReference>
<accession>A0ABM2ZAX5</accession>